<comment type="caution">
    <text evidence="2">The sequence shown here is derived from an EMBL/GenBank/DDBJ whole genome shotgun (WGS) entry which is preliminary data.</text>
</comment>
<dbReference type="Pfam" id="PF00196">
    <property type="entry name" value="GerE"/>
    <property type="match status" value="1"/>
</dbReference>
<dbReference type="InterPro" id="IPR016032">
    <property type="entry name" value="Sig_transdc_resp-reg_C-effctor"/>
</dbReference>
<gene>
    <name evidence="2" type="ORF">ENP70_08560</name>
</gene>
<organism evidence="2">
    <name type="scientific">Agrobacterium albertimagni</name>
    <dbReference type="NCBI Taxonomy" id="147266"/>
    <lineage>
        <taxon>Bacteria</taxon>
        <taxon>Pseudomonadati</taxon>
        <taxon>Pseudomonadota</taxon>
        <taxon>Alphaproteobacteria</taxon>
        <taxon>Hyphomicrobiales</taxon>
        <taxon>Rhizobiaceae</taxon>
        <taxon>Rhizobium/Agrobacterium group</taxon>
        <taxon>Agrobacterium</taxon>
    </lineage>
</organism>
<name>A0A7C1NZ92_9HYPH</name>
<protein>
    <submittedName>
        <fullName evidence="2">LuxR family transcriptional regulator</fullName>
    </submittedName>
</protein>
<dbReference type="Gene3D" id="1.10.10.10">
    <property type="entry name" value="Winged helix-like DNA-binding domain superfamily/Winged helix DNA-binding domain"/>
    <property type="match status" value="1"/>
</dbReference>
<proteinExistence type="predicted"/>
<evidence type="ECO:0000313" key="2">
    <source>
        <dbReference type="EMBL" id="HEB43734.1"/>
    </source>
</evidence>
<dbReference type="InterPro" id="IPR036388">
    <property type="entry name" value="WH-like_DNA-bd_sf"/>
</dbReference>
<dbReference type="SMART" id="SM00421">
    <property type="entry name" value="HTH_LUXR"/>
    <property type="match status" value="1"/>
</dbReference>
<dbReference type="AlphaFoldDB" id="A0A7C1NZ92"/>
<dbReference type="GO" id="GO:0006355">
    <property type="term" value="P:regulation of DNA-templated transcription"/>
    <property type="evidence" value="ECO:0007669"/>
    <property type="project" value="InterPro"/>
</dbReference>
<dbReference type="SUPFAM" id="SSF46894">
    <property type="entry name" value="C-terminal effector domain of the bipartite response regulators"/>
    <property type="match status" value="1"/>
</dbReference>
<accession>A0A7C1NZ92</accession>
<feature type="domain" description="HTH luxR-type" evidence="1">
    <location>
        <begin position="11"/>
        <end position="76"/>
    </location>
</feature>
<dbReference type="GO" id="GO:0003677">
    <property type="term" value="F:DNA binding"/>
    <property type="evidence" value="ECO:0007669"/>
    <property type="project" value="InterPro"/>
</dbReference>
<evidence type="ECO:0000259" key="1">
    <source>
        <dbReference type="PROSITE" id="PS50043"/>
    </source>
</evidence>
<sequence>MKTDTKRAIGRSPAISILSDREIRCLQLVAEGMRSDVVANALVLSREEVNHALVSAQEKLEASNLMHAVSLAMLIGVIDHTDPHQPK</sequence>
<dbReference type="EMBL" id="DSKI01000444">
    <property type="protein sequence ID" value="HEB43734.1"/>
    <property type="molecule type" value="Genomic_DNA"/>
</dbReference>
<reference evidence="2" key="1">
    <citation type="journal article" date="2020" name="mSystems">
        <title>Genome- and Community-Level Interaction Insights into Carbon Utilization and Element Cycling Functions of Hydrothermarchaeota in Hydrothermal Sediment.</title>
        <authorList>
            <person name="Zhou Z."/>
            <person name="Liu Y."/>
            <person name="Xu W."/>
            <person name="Pan J."/>
            <person name="Luo Z.H."/>
            <person name="Li M."/>
        </authorList>
    </citation>
    <scope>NUCLEOTIDE SEQUENCE [LARGE SCALE GENOMIC DNA]</scope>
    <source>
        <strain evidence="2">SpSt-243</strain>
    </source>
</reference>
<dbReference type="InterPro" id="IPR000792">
    <property type="entry name" value="Tscrpt_reg_LuxR_C"/>
</dbReference>
<dbReference type="PROSITE" id="PS50043">
    <property type="entry name" value="HTH_LUXR_2"/>
    <property type="match status" value="1"/>
</dbReference>